<evidence type="ECO:0000313" key="6">
    <source>
        <dbReference type="EMBL" id="SVP88355.1"/>
    </source>
</evidence>
<evidence type="ECO:0000313" key="7">
    <source>
        <dbReference type="EMBL" id="SVP89523.1"/>
    </source>
</evidence>
<dbReference type="EMBL" id="UIVT01000001">
    <property type="protein sequence ID" value="SVP88355.1"/>
    <property type="molecule type" value="Genomic_DNA"/>
</dbReference>
<keyword evidence="2" id="KW-0963">Cytoplasm</keyword>
<dbReference type="AlphaFoldDB" id="A0A3B0MHP9"/>
<dbReference type="GO" id="GO:0006617">
    <property type="term" value="P:SRP-dependent cotranslational protein targeting to membrane, signal sequence recognition"/>
    <property type="evidence" value="ECO:0007669"/>
    <property type="project" value="TreeGrafter"/>
</dbReference>
<organism evidence="7">
    <name type="scientific">Theileria annulata</name>
    <dbReference type="NCBI Taxonomy" id="5874"/>
    <lineage>
        <taxon>Eukaryota</taxon>
        <taxon>Sar</taxon>
        <taxon>Alveolata</taxon>
        <taxon>Apicomplexa</taxon>
        <taxon>Aconoidasida</taxon>
        <taxon>Piroplasmida</taxon>
        <taxon>Theileriidae</taxon>
        <taxon>Theileria</taxon>
    </lineage>
</organism>
<dbReference type="PANTHER" id="PTHR17453">
    <property type="entry name" value="SIGNAL RECOGNITION PARTICLE 19 KD PROTEIN"/>
    <property type="match status" value="1"/>
</dbReference>
<dbReference type="InterPro" id="IPR036521">
    <property type="entry name" value="SRP19-like_sf"/>
</dbReference>
<name>A0A3B0MHP9_THEAN</name>
<dbReference type="Gene3D" id="3.30.56.30">
    <property type="entry name" value="Signal recognition particle, SRP19-like subunit"/>
    <property type="match status" value="1"/>
</dbReference>
<dbReference type="SUPFAM" id="SSF69695">
    <property type="entry name" value="SRP19"/>
    <property type="match status" value="1"/>
</dbReference>
<evidence type="ECO:0000256" key="5">
    <source>
        <dbReference type="SAM" id="MobiDB-lite"/>
    </source>
</evidence>
<comment type="subcellular location">
    <subcellularLocation>
        <location evidence="1">Cytoplasm</location>
    </subcellularLocation>
</comment>
<gene>
    <name evidence="6" type="ORF">TAT_000021900</name>
    <name evidence="7" type="ORF">TAV_000021800</name>
</gene>
<dbReference type="Pfam" id="PF01922">
    <property type="entry name" value="SRP19"/>
    <property type="match status" value="1"/>
</dbReference>
<evidence type="ECO:0000256" key="3">
    <source>
        <dbReference type="ARBA" id="ARBA00023135"/>
    </source>
</evidence>
<dbReference type="InterPro" id="IPR002778">
    <property type="entry name" value="Signal_recog_particle_SRP19"/>
</dbReference>
<evidence type="ECO:0000256" key="2">
    <source>
        <dbReference type="ARBA" id="ARBA00022490"/>
    </source>
</evidence>
<feature type="compositionally biased region" description="Polar residues" evidence="5">
    <location>
        <begin position="103"/>
        <end position="119"/>
    </location>
</feature>
<dbReference type="GO" id="GO:0005786">
    <property type="term" value="C:signal recognition particle, endoplasmic reticulum targeting"/>
    <property type="evidence" value="ECO:0007669"/>
    <property type="project" value="UniProtKB-KW"/>
</dbReference>
<dbReference type="VEuPathDB" id="PiroplasmaDB:TA19205"/>
<protein>
    <submittedName>
        <fullName evidence="7">Signal recognition particle, putative</fullName>
    </submittedName>
</protein>
<evidence type="ECO:0000256" key="1">
    <source>
        <dbReference type="ARBA" id="ARBA00004496"/>
    </source>
</evidence>
<feature type="compositionally biased region" description="Basic residues" evidence="5">
    <location>
        <begin position="120"/>
        <end position="129"/>
    </location>
</feature>
<proteinExistence type="predicted"/>
<dbReference type="EMBL" id="UIVS01000001">
    <property type="protein sequence ID" value="SVP89523.1"/>
    <property type="molecule type" value="Genomic_DNA"/>
</dbReference>
<sequence length="129" mass="14905">MATVEEDSSGWNIIYPTYLDKDCTTSQGRKVNLSVAVSKPTIDEIKIVCEKINIPYVVEEKKRYPRNWMVPGRVRVCLKDSQTNERTRTKKQLLNEIATLISQLKTRQQPKQPVQTTPASKKKSTKKRR</sequence>
<keyword evidence="3" id="KW-0733">Signal recognition particle</keyword>
<reference evidence="7" key="1">
    <citation type="submission" date="2018-07" db="EMBL/GenBank/DDBJ databases">
        <authorList>
            <person name="Quirk P.G."/>
            <person name="Krulwich T.A."/>
        </authorList>
    </citation>
    <scope>NUCLEOTIDE SEQUENCE</scope>
    <source>
        <strain evidence="7">Anand</strain>
    </source>
</reference>
<keyword evidence="4" id="KW-0687">Ribonucleoprotein</keyword>
<dbReference type="PANTHER" id="PTHR17453:SF0">
    <property type="entry name" value="SIGNAL RECOGNITION PARTICLE 19 KDA PROTEIN"/>
    <property type="match status" value="1"/>
</dbReference>
<evidence type="ECO:0000256" key="4">
    <source>
        <dbReference type="ARBA" id="ARBA00023274"/>
    </source>
</evidence>
<accession>A0A3B0MHP9</accession>
<feature type="region of interest" description="Disordered" evidence="5">
    <location>
        <begin position="103"/>
        <end position="129"/>
    </location>
</feature>
<dbReference type="GO" id="GO:0008312">
    <property type="term" value="F:7S RNA binding"/>
    <property type="evidence" value="ECO:0007669"/>
    <property type="project" value="InterPro"/>
</dbReference>